<evidence type="ECO:0000256" key="1">
    <source>
        <dbReference type="ARBA" id="ARBA00004953"/>
    </source>
</evidence>
<dbReference type="Proteomes" id="UP000184526">
    <property type="component" value="Unassembled WGS sequence"/>
</dbReference>
<dbReference type="Pfam" id="PF02571">
    <property type="entry name" value="CbiJ"/>
    <property type="match status" value="1"/>
</dbReference>
<proteinExistence type="predicted"/>
<keyword evidence="5" id="KW-1185">Reference proteome</keyword>
<dbReference type="NCBIfam" id="TIGR00715">
    <property type="entry name" value="precor6x_red"/>
    <property type="match status" value="1"/>
</dbReference>
<dbReference type="InterPro" id="IPR003723">
    <property type="entry name" value="Precorrin-6x_reduct"/>
</dbReference>
<dbReference type="RefSeq" id="WP_072830146.1">
    <property type="nucleotide sequence ID" value="NZ_FQXP01000003.1"/>
</dbReference>
<dbReference type="NCBIfam" id="NF005970">
    <property type="entry name" value="PRK08057.1-4"/>
    <property type="match status" value="1"/>
</dbReference>
<organism evidence="4 5">
    <name type="scientific">Clostridium collagenovorans DSM 3089</name>
    <dbReference type="NCBI Taxonomy" id="1121306"/>
    <lineage>
        <taxon>Bacteria</taxon>
        <taxon>Bacillati</taxon>
        <taxon>Bacillota</taxon>
        <taxon>Clostridia</taxon>
        <taxon>Eubacteriales</taxon>
        <taxon>Clostridiaceae</taxon>
        <taxon>Clostridium</taxon>
    </lineage>
</organism>
<gene>
    <name evidence="4" type="ORF">SAMN02745196_00735</name>
</gene>
<dbReference type="EMBL" id="FQXP01000003">
    <property type="protein sequence ID" value="SHH54799.1"/>
    <property type="molecule type" value="Genomic_DNA"/>
</dbReference>
<keyword evidence="3" id="KW-0560">Oxidoreductase</keyword>
<dbReference type="AlphaFoldDB" id="A0A1M5TVQ7"/>
<comment type="pathway">
    <text evidence="1">Cofactor biosynthesis; adenosylcobalamin biosynthesis.</text>
</comment>
<dbReference type="UniPathway" id="UPA00148"/>
<dbReference type="PROSITE" id="PS51014">
    <property type="entry name" value="COBK_CBIJ"/>
    <property type="match status" value="1"/>
</dbReference>
<protein>
    <submittedName>
        <fullName evidence="4">Precorrin-6A reductase</fullName>
    </submittedName>
</protein>
<evidence type="ECO:0000256" key="2">
    <source>
        <dbReference type="ARBA" id="ARBA00022573"/>
    </source>
</evidence>
<dbReference type="STRING" id="1121306.SAMN02745196_00735"/>
<dbReference type="OrthoDB" id="9780707at2"/>
<dbReference type="GO" id="GO:0016994">
    <property type="term" value="F:precorrin-6A reductase activity"/>
    <property type="evidence" value="ECO:0007669"/>
    <property type="project" value="InterPro"/>
</dbReference>
<dbReference type="PANTHER" id="PTHR36925">
    <property type="entry name" value="COBALT-PRECORRIN-6A REDUCTASE"/>
    <property type="match status" value="1"/>
</dbReference>
<keyword evidence="2" id="KW-0169">Cobalamin biosynthesis</keyword>
<evidence type="ECO:0000313" key="5">
    <source>
        <dbReference type="Proteomes" id="UP000184526"/>
    </source>
</evidence>
<evidence type="ECO:0000313" key="4">
    <source>
        <dbReference type="EMBL" id="SHH54799.1"/>
    </source>
</evidence>
<sequence length="255" mass="28901">MIGLILGTSEGKTLLSLLNEFTEDIFITTATSYGGELLKEYKYKILNTTPLDLEKIKEKIKENEIKILIDASHPYALEVTKNAIAACEECNIEYFRYERPSIVEKYKDNPNVITVESYEELGKHLSKIRGTILNTTGSRNIKRILDLNLPNPIIHRVLPTLKVMEELDELGLKPESIVAMKGPISYELNKAFIREHSAEAILTKDSGIQGGTEEKILAAIDSNIKIFVVDRVNSIKPNQFGNAEELIRFIRNKFY</sequence>
<evidence type="ECO:0000256" key="3">
    <source>
        <dbReference type="ARBA" id="ARBA00023002"/>
    </source>
</evidence>
<accession>A0A1M5TVQ7</accession>
<dbReference type="PANTHER" id="PTHR36925:SF1">
    <property type="entry name" value="COBALT-PRECORRIN-6A REDUCTASE"/>
    <property type="match status" value="1"/>
</dbReference>
<reference evidence="4 5" key="1">
    <citation type="submission" date="2016-11" db="EMBL/GenBank/DDBJ databases">
        <authorList>
            <person name="Jaros S."/>
            <person name="Januszkiewicz K."/>
            <person name="Wedrychowicz H."/>
        </authorList>
    </citation>
    <scope>NUCLEOTIDE SEQUENCE [LARGE SCALE GENOMIC DNA]</scope>
    <source>
        <strain evidence="4 5">DSM 3089</strain>
    </source>
</reference>
<name>A0A1M5TVQ7_9CLOT</name>
<dbReference type="GO" id="GO:0009236">
    <property type="term" value="P:cobalamin biosynthetic process"/>
    <property type="evidence" value="ECO:0007669"/>
    <property type="project" value="UniProtKB-UniPathway"/>
</dbReference>